<feature type="compositionally biased region" description="Acidic residues" evidence="3">
    <location>
        <begin position="154"/>
        <end position="199"/>
    </location>
</feature>
<dbReference type="PROSITE" id="PS50102">
    <property type="entry name" value="RRM"/>
    <property type="match status" value="1"/>
</dbReference>
<dbReference type="Proteomes" id="UP001327560">
    <property type="component" value="Chromosome 1"/>
</dbReference>
<reference evidence="5 6" key="1">
    <citation type="submission" date="2023-10" db="EMBL/GenBank/DDBJ databases">
        <title>Chromosome-scale genome assembly provides insights into flower coloration mechanisms of Canna indica.</title>
        <authorList>
            <person name="Li C."/>
        </authorList>
    </citation>
    <scope>NUCLEOTIDE SEQUENCE [LARGE SCALE GENOMIC DNA]</scope>
    <source>
        <tissue evidence="5">Flower</tissue>
    </source>
</reference>
<keyword evidence="6" id="KW-1185">Reference proteome</keyword>
<dbReference type="GO" id="GO:0005634">
    <property type="term" value="C:nucleus"/>
    <property type="evidence" value="ECO:0007669"/>
    <property type="project" value="TreeGrafter"/>
</dbReference>
<dbReference type="InterPro" id="IPR045071">
    <property type="entry name" value="BBP-like"/>
</dbReference>
<protein>
    <recommendedName>
        <fullName evidence="4">RRM domain-containing protein</fullName>
    </recommendedName>
</protein>
<proteinExistence type="predicted"/>
<evidence type="ECO:0000259" key="4">
    <source>
        <dbReference type="PROSITE" id="PS50102"/>
    </source>
</evidence>
<dbReference type="CDD" id="cd02395">
    <property type="entry name" value="KH-I_BBP"/>
    <property type="match status" value="1"/>
</dbReference>
<sequence>MYVDNDGDAICLHEDHSEEEDPDEQHYDKETDGEEDPCEEIYEEIEVEDKEGDEADDEAILCEKRVNEGFSQKELPRGEYIGAEEDPSEEECNKEPDEEEDPCEEIYEEVEVEEKEEDEVDYEEIYEEVEVEQGTEGLSRKESSQREHVGAEQEPFEEVFDEEPTEEQNYDKEANEEEEPCEEIREEVEEEEMVNDEVDLLERQVTEGLSLIEPSQREHVGAEEDPSITNYVECEVGSEPSSSGKKKRSDEEPLHNMPKWQKHNENSELELGSYSISTAFKDKPNNFVSDQNSTEKQNDGSTGNKKRSRWDIESDPAKKKRKTRWDINDVQSKLLGPLKLPDFVKIVGDTSIDPVIKKLNFELLEINKKLNASVLDNDQPSTSGDTSIIARETVIRKKLRKRRENIISQLMKRNPAFAPIPDNKPPVLYKKLYIPVKEYSDYNFIGLIIGPQGNTQKRMEMETGAKISLRGKGFIKQGSDLRYKNGRHASHEEEDLHVYIEAVTQESLDAAVRLVEKLLVPVDEEMNNHKQAQLRELAVLRGTLRNSSGNIQKTIPTASYPCDICGSVMHPTVACPLTASNPRTNKGELANVGSTGESLFIWPPIPNSRSTSMANQQLHFAPSNKKPLIEIDEAKLCVRYLPLSVNDIKLRELFSPYGCISEAVVIKDKTTGLSKGHGFVKYFNSTSAAVAMAHMNGYRIDGKMLSVKISDQTSSAPKTCILPELPSAAAKAYNLPEAAAKFSNMLTYPSLAANPKGQPGVMTWPGPPGSMLSETHATFPSHSSVISPSDVVTRPLPFHTPGHNLVSPFTPYTVTCSEELAQFPGYQKSIEFQDQLYRFPDFGGALSKYVPSTHASDNHKASFSHLAPPYTGSQYFGNKDNTNS</sequence>
<organism evidence="5 6">
    <name type="scientific">Canna indica</name>
    <name type="common">Indian-shot</name>
    <dbReference type="NCBI Taxonomy" id="4628"/>
    <lineage>
        <taxon>Eukaryota</taxon>
        <taxon>Viridiplantae</taxon>
        <taxon>Streptophyta</taxon>
        <taxon>Embryophyta</taxon>
        <taxon>Tracheophyta</taxon>
        <taxon>Spermatophyta</taxon>
        <taxon>Magnoliopsida</taxon>
        <taxon>Liliopsida</taxon>
        <taxon>Zingiberales</taxon>
        <taxon>Cannaceae</taxon>
        <taxon>Canna</taxon>
    </lineage>
</organism>
<feature type="compositionally biased region" description="Basic and acidic residues" evidence="3">
    <location>
        <begin position="138"/>
        <end position="151"/>
    </location>
</feature>
<dbReference type="InterPro" id="IPR000504">
    <property type="entry name" value="RRM_dom"/>
</dbReference>
<dbReference type="EMBL" id="CP136890">
    <property type="protein sequence ID" value="WOK94857.1"/>
    <property type="molecule type" value="Genomic_DNA"/>
</dbReference>
<dbReference type="PROSITE" id="PS50084">
    <property type="entry name" value="KH_TYPE_1"/>
    <property type="match status" value="1"/>
</dbReference>
<evidence type="ECO:0000313" key="6">
    <source>
        <dbReference type="Proteomes" id="UP001327560"/>
    </source>
</evidence>
<dbReference type="GO" id="GO:0003729">
    <property type="term" value="F:mRNA binding"/>
    <property type="evidence" value="ECO:0007669"/>
    <property type="project" value="TreeGrafter"/>
</dbReference>
<feature type="region of interest" description="Disordered" evidence="3">
    <location>
        <begin position="282"/>
        <end position="324"/>
    </location>
</feature>
<feature type="domain" description="RRM" evidence="4">
    <location>
        <begin position="634"/>
        <end position="712"/>
    </location>
</feature>
<evidence type="ECO:0000256" key="3">
    <source>
        <dbReference type="SAM" id="MobiDB-lite"/>
    </source>
</evidence>
<dbReference type="InterPro" id="IPR036612">
    <property type="entry name" value="KH_dom_type_1_sf"/>
</dbReference>
<dbReference type="AlphaFoldDB" id="A0AAQ3JRU6"/>
<dbReference type="InterPro" id="IPR055256">
    <property type="entry name" value="KH_1_KHDC4/BBP-like"/>
</dbReference>
<dbReference type="InterPro" id="IPR004087">
    <property type="entry name" value="KH_dom"/>
</dbReference>
<dbReference type="SMART" id="SM00360">
    <property type="entry name" value="RRM"/>
    <property type="match status" value="1"/>
</dbReference>
<dbReference type="GO" id="GO:0048024">
    <property type="term" value="P:regulation of mRNA splicing, via spliceosome"/>
    <property type="evidence" value="ECO:0007669"/>
    <property type="project" value="TreeGrafter"/>
</dbReference>
<dbReference type="Gene3D" id="3.30.70.330">
    <property type="match status" value="1"/>
</dbReference>
<dbReference type="Pfam" id="PF22675">
    <property type="entry name" value="KH-I_KHDC4-BBP"/>
    <property type="match status" value="1"/>
</dbReference>
<evidence type="ECO:0000313" key="5">
    <source>
        <dbReference type="EMBL" id="WOK94857.1"/>
    </source>
</evidence>
<feature type="region of interest" description="Disordered" evidence="3">
    <location>
        <begin position="1"/>
        <end position="37"/>
    </location>
</feature>
<dbReference type="Pfam" id="PF00076">
    <property type="entry name" value="RRM_1"/>
    <property type="match status" value="1"/>
</dbReference>
<dbReference type="InterPro" id="IPR012677">
    <property type="entry name" value="Nucleotide-bd_a/b_plait_sf"/>
</dbReference>
<evidence type="ECO:0000256" key="1">
    <source>
        <dbReference type="ARBA" id="ARBA00022884"/>
    </source>
</evidence>
<dbReference type="SMART" id="SM00322">
    <property type="entry name" value="KH"/>
    <property type="match status" value="1"/>
</dbReference>
<keyword evidence="1 2" id="KW-0694">RNA-binding</keyword>
<dbReference type="InterPro" id="IPR035979">
    <property type="entry name" value="RBD_domain_sf"/>
</dbReference>
<gene>
    <name evidence="5" type="ORF">Cni_G03562</name>
</gene>
<name>A0AAQ3JRU6_9LILI</name>
<feature type="compositionally biased region" description="Polar residues" evidence="3">
    <location>
        <begin position="286"/>
        <end position="303"/>
    </location>
</feature>
<dbReference type="PANTHER" id="PTHR11208">
    <property type="entry name" value="RNA-BINDING PROTEIN RELATED"/>
    <property type="match status" value="1"/>
</dbReference>
<dbReference type="PANTHER" id="PTHR11208:SF45">
    <property type="entry name" value="SPLICING FACTOR 1"/>
    <property type="match status" value="1"/>
</dbReference>
<feature type="region of interest" description="Disordered" evidence="3">
    <location>
        <begin position="71"/>
        <end position="266"/>
    </location>
</feature>
<accession>A0AAQ3JRU6</accession>
<evidence type="ECO:0000256" key="2">
    <source>
        <dbReference type="PROSITE-ProRule" id="PRU00176"/>
    </source>
</evidence>
<dbReference type="SUPFAM" id="SSF54928">
    <property type="entry name" value="RNA-binding domain, RBD"/>
    <property type="match status" value="1"/>
</dbReference>
<dbReference type="Gene3D" id="3.30.1370.10">
    <property type="entry name" value="K Homology domain, type 1"/>
    <property type="match status" value="1"/>
</dbReference>
<feature type="compositionally biased region" description="Acidic residues" evidence="3">
    <location>
        <begin position="82"/>
        <end position="133"/>
    </location>
</feature>
<dbReference type="SUPFAM" id="SSF54791">
    <property type="entry name" value="Eukaryotic type KH-domain (KH-domain type I)"/>
    <property type="match status" value="1"/>
</dbReference>